<feature type="domain" description="Prepilin type IV endopeptidase peptidase" evidence="3">
    <location>
        <begin position="39"/>
        <end position="141"/>
    </location>
</feature>
<evidence type="ECO:0000313" key="4">
    <source>
        <dbReference type="EMBL" id="SDC92384.1"/>
    </source>
</evidence>
<dbReference type="Pfam" id="PF01478">
    <property type="entry name" value="Peptidase_A24"/>
    <property type="match status" value="1"/>
</dbReference>
<evidence type="ECO:0000256" key="1">
    <source>
        <dbReference type="ARBA" id="ARBA00005801"/>
    </source>
</evidence>
<feature type="transmembrane region" description="Helical" evidence="2">
    <location>
        <begin position="82"/>
        <end position="103"/>
    </location>
</feature>
<proteinExistence type="inferred from homology"/>
<dbReference type="GO" id="GO:0004190">
    <property type="term" value="F:aspartic-type endopeptidase activity"/>
    <property type="evidence" value="ECO:0007669"/>
    <property type="project" value="InterPro"/>
</dbReference>
<keyword evidence="4" id="KW-0808">Transferase</keyword>
<dbReference type="GO" id="GO:0006465">
    <property type="term" value="P:signal peptide processing"/>
    <property type="evidence" value="ECO:0007669"/>
    <property type="project" value="TreeGrafter"/>
</dbReference>
<sequence length="174" mass="16503">MDTGLGQGGAAVAALVTIAGTGVLAARAESWPMFAAGCLLVWCACLSAADIASRRLPNALTVPGAAVVLVSATVAGQGRAALVGAALLAGLYLAAHLAVPTGMGGGDVKLALGLGAVTGAAGAQAWVLAALGAFALTAAVGVVLLASGRRGRAVPHGPSMCLATLLALGVTALG</sequence>
<keyword evidence="2" id="KW-0812">Transmembrane</keyword>
<evidence type="ECO:0000313" key="5">
    <source>
        <dbReference type="Proteomes" id="UP000199417"/>
    </source>
</evidence>
<dbReference type="GO" id="GO:0005886">
    <property type="term" value="C:plasma membrane"/>
    <property type="evidence" value="ECO:0007669"/>
    <property type="project" value="TreeGrafter"/>
</dbReference>
<feature type="transmembrane region" description="Helical" evidence="2">
    <location>
        <begin position="6"/>
        <end position="26"/>
    </location>
</feature>
<dbReference type="GO" id="GO:0008168">
    <property type="term" value="F:methyltransferase activity"/>
    <property type="evidence" value="ECO:0007669"/>
    <property type="project" value="UniProtKB-KW"/>
</dbReference>
<name>A0A1G6QK81_9NOCA</name>
<dbReference type="Gene3D" id="1.20.120.1220">
    <property type="match status" value="1"/>
</dbReference>
<feature type="transmembrane region" description="Helical" evidence="2">
    <location>
        <begin position="123"/>
        <end position="146"/>
    </location>
</feature>
<dbReference type="PANTHER" id="PTHR30487">
    <property type="entry name" value="TYPE 4 PREPILIN-LIKE PROTEINS LEADER PEPTIDE-PROCESSING ENZYME"/>
    <property type="match status" value="1"/>
</dbReference>
<feature type="transmembrane region" description="Helical" evidence="2">
    <location>
        <begin position="58"/>
        <end position="75"/>
    </location>
</feature>
<dbReference type="Proteomes" id="UP000199417">
    <property type="component" value="Unassembled WGS sequence"/>
</dbReference>
<dbReference type="EMBL" id="FNAB01000002">
    <property type="protein sequence ID" value="SDC92384.1"/>
    <property type="molecule type" value="Genomic_DNA"/>
</dbReference>
<dbReference type="PANTHER" id="PTHR30487:SF0">
    <property type="entry name" value="PREPILIN LEADER PEPTIDASE_N-METHYLTRANSFERASE-RELATED"/>
    <property type="match status" value="1"/>
</dbReference>
<evidence type="ECO:0000259" key="3">
    <source>
        <dbReference type="Pfam" id="PF01478"/>
    </source>
</evidence>
<dbReference type="InterPro" id="IPR000045">
    <property type="entry name" value="Prepilin_IV_endopep_pep"/>
</dbReference>
<organism evidence="4 5">
    <name type="scientific">Rhodococcus tukisamuensis</name>
    <dbReference type="NCBI Taxonomy" id="168276"/>
    <lineage>
        <taxon>Bacteria</taxon>
        <taxon>Bacillati</taxon>
        <taxon>Actinomycetota</taxon>
        <taxon>Actinomycetes</taxon>
        <taxon>Mycobacteriales</taxon>
        <taxon>Nocardiaceae</taxon>
        <taxon>Rhodococcus</taxon>
    </lineage>
</organism>
<keyword evidence="4" id="KW-0489">Methyltransferase</keyword>
<feature type="transmembrane region" description="Helical" evidence="2">
    <location>
        <begin position="33"/>
        <end position="52"/>
    </location>
</feature>
<dbReference type="AlphaFoldDB" id="A0A1G6QK81"/>
<gene>
    <name evidence="4" type="ORF">SAMN05444580_10292</name>
</gene>
<dbReference type="STRING" id="168276.SAMN05444580_10292"/>
<keyword evidence="2" id="KW-0472">Membrane</keyword>
<comment type="similarity">
    <text evidence="1">Belongs to the peptidase A24 family.</text>
</comment>
<reference evidence="4 5" key="1">
    <citation type="submission" date="2016-10" db="EMBL/GenBank/DDBJ databases">
        <authorList>
            <person name="de Groot N.N."/>
        </authorList>
    </citation>
    <scope>NUCLEOTIDE SEQUENCE [LARGE SCALE GENOMIC DNA]</scope>
    <source>
        <strain evidence="4 5">JCM 11308</strain>
    </source>
</reference>
<evidence type="ECO:0000256" key="2">
    <source>
        <dbReference type="SAM" id="Phobius"/>
    </source>
</evidence>
<accession>A0A1G6QK81</accession>
<protein>
    <submittedName>
        <fullName evidence="4">Leader peptidase (Prepilin peptidase) / N-methyltransferase</fullName>
    </submittedName>
</protein>
<dbReference type="InterPro" id="IPR050882">
    <property type="entry name" value="Prepilin_peptidase/N-MTase"/>
</dbReference>
<keyword evidence="2" id="KW-1133">Transmembrane helix</keyword>
<keyword evidence="5" id="KW-1185">Reference proteome</keyword>
<dbReference type="GO" id="GO:0032259">
    <property type="term" value="P:methylation"/>
    <property type="evidence" value="ECO:0007669"/>
    <property type="project" value="UniProtKB-KW"/>
</dbReference>